<accession>A0A098BUB1</accession>
<sequence length="305" mass="32958">MSALHSRVQVRWASHLGTEWNLMSGTEGAILPKGLKSILLPKFTQLTHKTARRHGVRFEGIDWDAGDCTMTVVVGDTWVSRPAGNFRRGDEFLYLDRSFRDSFSPLYPGTLEVEALGESRSFSGRLVELDDGDVDTMPDVRGTAEYEITLAAESPFWRGKDVVFDFPFTGSATPDNYYGPTNAAPDFYITGGNAIGNAVLTNPGQVEVWPTWTIDGPGQAVVGVGEHITYVSGLAAGERLVIVTDPSHSEVVDGGGNRAWDRIGGLYDFAPVKPGDDVVATAQIIGGGPGANIRLELPTFYLAAY</sequence>
<name>A0A098BUB1_9NOCA</name>
<evidence type="ECO:0008006" key="3">
    <source>
        <dbReference type="Google" id="ProtNLM"/>
    </source>
</evidence>
<proteinExistence type="predicted"/>
<evidence type="ECO:0000313" key="2">
    <source>
        <dbReference type="Proteomes" id="UP000042997"/>
    </source>
</evidence>
<organism evidence="1 2">
    <name type="scientific">Rhodococcus ruber</name>
    <dbReference type="NCBI Taxonomy" id="1830"/>
    <lineage>
        <taxon>Bacteria</taxon>
        <taxon>Bacillati</taxon>
        <taxon>Actinomycetota</taxon>
        <taxon>Actinomycetes</taxon>
        <taxon>Mycobacteriales</taxon>
        <taxon>Nocardiaceae</taxon>
        <taxon>Rhodococcus</taxon>
    </lineage>
</organism>
<dbReference type="Proteomes" id="UP000042997">
    <property type="component" value="Unassembled WGS sequence"/>
</dbReference>
<dbReference type="RefSeq" id="WP_040275465.1">
    <property type="nucleotide sequence ID" value="NZ_JABFDS010000001.1"/>
</dbReference>
<protein>
    <recommendedName>
        <fullName evidence="3">Minor tail protein</fullName>
    </recommendedName>
</protein>
<evidence type="ECO:0000313" key="1">
    <source>
        <dbReference type="EMBL" id="CDZ92298.1"/>
    </source>
</evidence>
<dbReference type="OrthoDB" id="4407402at2"/>
<dbReference type="EMBL" id="CCSD01000109">
    <property type="protein sequence ID" value="CDZ92298.1"/>
    <property type="molecule type" value="Genomic_DNA"/>
</dbReference>
<dbReference type="AlphaFoldDB" id="A0A098BUB1"/>
<reference evidence="1 2" key="1">
    <citation type="journal article" date="2014" name="Genome Announc.">
        <title>Draft Genome Sequence of Propane- and Butane-Oxidizing Actinobacterium Rhodococcus ruber IEGM 231.</title>
        <authorList>
            <person name="Ivshina I.B."/>
            <person name="Kuyukina M.S."/>
            <person name="Krivoruchko A.V."/>
            <person name="Barbe V."/>
            <person name="Fischer C."/>
        </authorList>
    </citation>
    <scope>NUCLEOTIDE SEQUENCE [LARGE SCALE GENOMIC DNA]</scope>
</reference>
<gene>
    <name evidence="1" type="ORF">RHRU231_930177</name>
</gene>